<dbReference type="InterPro" id="IPR005846">
    <property type="entry name" value="A-D-PHexomutase_a/b/a-III"/>
</dbReference>
<dbReference type="GO" id="GO:0008973">
    <property type="term" value="F:phosphopentomutase activity"/>
    <property type="evidence" value="ECO:0007669"/>
    <property type="project" value="TreeGrafter"/>
</dbReference>
<evidence type="ECO:0000256" key="6">
    <source>
        <dbReference type="ARBA" id="ARBA00023235"/>
    </source>
</evidence>
<dbReference type="InterPro" id="IPR016066">
    <property type="entry name" value="A-D-PHexomutase_CS"/>
</dbReference>
<dbReference type="Proteomes" id="UP000245802">
    <property type="component" value="Chromosome"/>
</dbReference>
<dbReference type="InterPro" id="IPR005841">
    <property type="entry name" value="Alpha-D-phosphohexomutase_SF"/>
</dbReference>
<protein>
    <submittedName>
        <fullName evidence="11">Phospho-sugar mutase</fullName>
    </submittedName>
</protein>
<dbReference type="EMBL" id="CP025958">
    <property type="protein sequence ID" value="AWM37227.1"/>
    <property type="molecule type" value="Genomic_DNA"/>
</dbReference>
<dbReference type="CDD" id="cd05799">
    <property type="entry name" value="PGM2"/>
    <property type="match status" value="1"/>
</dbReference>
<keyword evidence="4" id="KW-0479">Metal-binding</keyword>
<dbReference type="GO" id="GO:0006166">
    <property type="term" value="P:purine ribonucleoside salvage"/>
    <property type="evidence" value="ECO:0007669"/>
    <property type="project" value="TreeGrafter"/>
</dbReference>
<dbReference type="SUPFAM" id="SSF53738">
    <property type="entry name" value="Phosphoglucomutase, first 3 domains"/>
    <property type="match status" value="3"/>
</dbReference>
<keyword evidence="12" id="KW-1185">Reference proteome</keyword>
<dbReference type="SUPFAM" id="SSF55957">
    <property type="entry name" value="Phosphoglucomutase, C-terminal domain"/>
    <property type="match status" value="1"/>
</dbReference>
<evidence type="ECO:0000259" key="9">
    <source>
        <dbReference type="Pfam" id="PF02879"/>
    </source>
</evidence>
<evidence type="ECO:0000256" key="4">
    <source>
        <dbReference type="ARBA" id="ARBA00022723"/>
    </source>
</evidence>
<dbReference type="KEGG" id="gog:C1280_09445"/>
<dbReference type="Pfam" id="PF02880">
    <property type="entry name" value="PGM_PMM_III"/>
    <property type="match status" value="1"/>
</dbReference>
<dbReference type="InterPro" id="IPR016055">
    <property type="entry name" value="A-D-PHexomutase_a/b/a-I/II/III"/>
</dbReference>
<dbReference type="Pfam" id="PF02878">
    <property type="entry name" value="PGM_PMM_I"/>
    <property type="match status" value="1"/>
</dbReference>
<evidence type="ECO:0000256" key="5">
    <source>
        <dbReference type="ARBA" id="ARBA00022842"/>
    </source>
</evidence>
<evidence type="ECO:0000259" key="10">
    <source>
        <dbReference type="Pfam" id="PF02880"/>
    </source>
</evidence>
<dbReference type="InterPro" id="IPR005845">
    <property type="entry name" value="A-D-PHexomutase_a/b/a-II"/>
</dbReference>
<dbReference type="GO" id="GO:0000287">
    <property type="term" value="F:magnesium ion binding"/>
    <property type="evidence" value="ECO:0007669"/>
    <property type="project" value="InterPro"/>
</dbReference>
<accession>A0A2Z3H0F2</accession>
<dbReference type="RefSeq" id="WP_010038818.1">
    <property type="nucleotide sequence ID" value="NZ_CP025958.1"/>
</dbReference>
<keyword evidence="6" id="KW-0413">Isomerase</keyword>
<name>A0A2Z3H0F2_9BACT</name>
<evidence type="ECO:0000313" key="11">
    <source>
        <dbReference type="EMBL" id="AWM37227.1"/>
    </source>
</evidence>
<keyword evidence="3" id="KW-0597">Phosphoprotein</keyword>
<feature type="domain" description="Alpha-D-phosphohexomutase alpha/beta/alpha" evidence="8">
    <location>
        <begin position="136"/>
        <end position="224"/>
    </location>
</feature>
<dbReference type="PROSITE" id="PS00710">
    <property type="entry name" value="PGM_PMM"/>
    <property type="match status" value="1"/>
</dbReference>
<dbReference type="PANTHER" id="PTHR45745:SF1">
    <property type="entry name" value="PHOSPHOGLUCOMUTASE 2B-RELATED"/>
    <property type="match status" value="1"/>
</dbReference>
<evidence type="ECO:0000313" key="12">
    <source>
        <dbReference type="Proteomes" id="UP000245802"/>
    </source>
</evidence>
<dbReference type="InterPro" id="IPR036900">
    <property type="entry name" value="A-D-PHexomutase_C_sf"/>
</dbReference>
<feature type="domain" description="Alpha-D-phosphohexomutase alpha/beta/alpha" evidence="10">
    <location>
        <begin position="369"/>
        <end position="494"/>
    </location>
</feature>
<dbReference type="OrthoDB" id="9806956at2"/>
<evidence type="ECO:0000256" key="3">
    <source>
        <dbReference type="ARBA" id="ARBA00022553"/>
    </source>
</evidence>
<evidence type="ECO:0000259" key="8">
    <source>
        <dbReference type="Pfam" id="PF02878"/>
    </source>
</evidence>
<dbReference type="Pfam" id="PF02879">
    <property type="entry name" value="PGM_PMM_II"/>
    <property type="match status" value="1"/>
</dbReference>
<proteinExistence type="inferred from homology"/>
<comment type="similarity">
    <text evidence="2">Belongs to the phosphohexose mutase family.</text>
</comment>
<feature type="compositionally biased region" description="Basic and acidic residues" evidence="7">
    <location>
        <begin position="194"/>
        <end position="207"/>
    </location>
</feature>
<reference evidence="11 12" key="1">
    <citation type="submission" date="2018-01" db="EMBL/GenBank/DDBJ databases">
        <title>G. obscuriglobus.</title>
        <authorList>
            <person name="Franke J."/>
            <person name="Blomberg W."/>
            <person name="Selmecki A."/>
        </authorList>
    </citation>
    <scope>NUCLEOTIDE SEQUENCE [LARGE SCALE GENOMIC DNA]</scope>
    <source>
        <strain evidence="11 12">DSM 5831</strain>
    </source>
</reference>
<dbReference type="AlphaFoldDB" id="A0A2Z3H0F2"/>
<dbReference type="InterPro" id="IPR005844">
    <property type="entry name" value="A-D-PHexomutase_a/b/a-I"/>
</dbReference>
<comment type="cofactor">
    <cofactor evidence="1">
        <name>Mg(2+)</name>
        <dbReference type="ChEBI" id="CHEBI:18420"/>
    </cofactor>
</comment>
<feature type="domain" description="Alpha-D-phosphohexomutase alpha/beta/alpha" evidence="9">
    <location>
        <begin position="253"/>
        <end position="352"/>
    </location>
</feature>
<keyword evidence="5" id="KW-0460">Magnesium</keyword>
<sequence>MDLLSDARAGFAGIDADAALKEKALGNLETWLTHPDFAAYRPQIEHLCGAGAWSVLLDSFYQVMPFGTGGRRGAVGIGPNRMNLWTLGASVQGHCEYLRQRFPGVAPLKVVLAFDVRQFEDKRKVYNPALPNPVLHLSSREFCQHAAGVYAANGIQAHILPPDSKRYVPTPELSFTVRFLRAHGGLNMTASHNPPDDNGSKFYDDRGSQLVPPEDQLMSEMVDQVTAIKHVPFADAVRAGKVQFLDDAPHRAFIDLCRHESVLGVPKADELRVVYTPMHGCGGFCAGEVLEAQGFRPIPVPEQATPDGQFPNVTKTPNPEVPECMDRAERVGLETGADLIISTDPDADRLGGMANRSPDGKGTFRFLTGNEIAALLTHFKLAQLARSGSLPAAPIVITTEVTTGQVARIGRHFGAQTIADLLVGFKYHADALWQIESTGQFGDVRGTLKDFVIASEESHGIMATAGVRDKDSACAALLLAEAALYQKRQGSTLVTYLDELNRQFGYFRNELLNIVLTGLEGKVNMGRMLDALRSSPPKTIGGLPVTGFEDLQDESGRMGPFKGDTDKAARNFLIFRLTGDGIGAKVCLRPSGTEPKAKAYIEVSCQPWKPGTPQADWDAACAEIDKRVQLLATDFLTQALATIGQAPTPGADKLSR</sequence>
<evidence type="ECO:0000256" key="1">
    <source>
        <dbReference type="ARBA" id="ARBA00001946"/>
    </source>
</evidence>
<feature type="region of interest" description="Disordered" evidence="7">
    <location>
        <begin position="188"/>
        <end position="208"/>
    </location>
</feature>
<feature type="region of interest" description="Disordered" evidence="7">
    <location>
        <begin position="302"/>
        <end position="321"/>
    </location>
</feature>
<organism evidence="11 12">
    <name type="scientific">Gemmata obscuriglobus</name>
    <dbReference type="NCBI Taxonomy" id="114"/>
    <lineage>
        <taxon>Bacteria</taxon>
        <taxon>Pseudomonadati</taxon>
        <taxon>Planctomycetota</taxon>
        <taxon>Planctomycetia</taxon>
        <taxon>Gemmatales</taxon>
        <taxon>Gemmataceae</taxon>
        <taxon>Gemmata</taxon>
    </lineage>
</organism>
<gene>
    <name evidence="11" type="ORF">C1280_09445</name>
</gene>
<dbReference type="PANTHER" id="PTHR45745">
    <property type="entry name" value="PHOSPHOMANNOMUTASE 45A"/>
    <property type="match status" value="1"/>
</dbReference>
<evidence type="ECO:0000256" key="7">
    <source>
        <dbReference type="SAM" id="MobiDB-lite"/>
    </source>
</evidence>
<dbReference type="GO" id="GO:0005975">
    <property type="term" value="P:carbohydrate metabolic process"/>
    <property type="evidence" value="ECO:0007669"/>
    <property type="project" value="InterPro"/>
</dbReference>
<evidence type="ECO:0000256" key="2">
    <source>
        <dbReference type="ARBA" id="ARBA00010231"/>
    </source>
</evidence>
<dbReference type="PRINTS" id="PR00509">
    <property type="entry name" value="PGMPMM"/>
</dbReference>
<dbReference type="Gene3D" id="3.40.120.10">
    <property type="entry name" value="Alpha-D-Glucose-1,6-Bisphosphate, subunit A, domain 3"/>
    <property type="match status" value="3"/>
</dbReference>